<dbReference type="OrthoDB" id="6509975at2759"/>
<evidence type="ECO:0000256" key="9">
    <source>
        <dbReference type="ARBA" id="ARBA00023136"/>
    </source>
</evidence>
<proteinExistence type="inferred from homology"/>
<dbReference type="PANTHER" id="PTHR20963">
    <property type="entry name" value="MULTIPLE INOSITOL POLYPHOSPHATE PHOSPHATASE-RELATED"/>
    <property type="match status" value="1"/>
</dbReference>
<dbReference type="Proteomes" id="UP000494165">
    <property type="component" value="Unassembled WGS sequence"/>
</dbReference>
<dbReference type="InterPro" id="IPR000560">
    <property type="entry name" value="His_Pase_clade-2"/>
</dbReference>
<feature type="chain" id="PRO_5035926401" description="Multiple inositol polyphosphate phosphatase 1" evidence="17">
    <location>
        <begin position="20"/>
        <end position="476"/>
    </location>
</feature>
<gene>
    <name evidence="18" type="ORF">CLODIP_2_CD00615</name>
</gene>
<dbReference type="PIRSF" id="PIRSF000894">
    <property type="entry name" value="Acid_phosphatase"/>
    <property type="match status" value="1"/>
</dbReference>
<comment type="subcellular location">
    <subcellularLocation>
        <location evidence="1">Cell membrane</location>
    </subcellularLocation>
</comment>
<evidence type="ECO:0000256" key="17">
    <source>
        <dbReference type="SAM" id="SignalP"/>
    </source>
</evidence>
<dbReference type="GO" id="GO:0005886">
    <property type="term" value="C:plasma membrane"/>
    <property type="evidence" value="ECO:0007669"/>
    <property type="project" value="UniProtKB-SubCell"/>
</dbReference>
<feature type="signal peptide" evidence="17">
    <location>
        <begin position="1"/>
        <end position="19"/>
    </location>
</feature>
<keyword evidence="10" id="KW-0325">Glycoprotein</keyword>
<evidence type="ECO:0000256" key="16">
    <source>
        <dbReference type="PIRSR" id="PIRSR000894-2"/>
    </source>
</evidence>
<evidence type="ECO:0000256" key="7">
    <source>
        <dbReference type="ARBA" id="ARBA00022729"/>
    </source>
</evidence>
<evidence type="ECO:0000256" key="15">
    <source>
        <dbReference type="ARBA" id="ARBA00043832"/>
    </source>
</evidence>
<evidence type="ECO:0000256" key="13">
    <source>
        <dbReference type="ARBA" id="ARBA00043671"/>
    </source>
</evidence>
<feature type="disulfide bond" evidence="16">
    <location>
        <begin position="265"/>
        <end position="280"/>
    </location>
</feature>
<organism evidence="18 19">
    <name type="scientific">Cloeon dipterum</name>
    <dbReference type="NCBI Taxonomy" id="197152"/>
    <lineage>
        <taxon>Eukaryota</taxon>
        <taxon>Metazoa</taxon>
        <taxon>Ecdysozoa</taxon>
        <taxon>Arthropoda</taxon>
        <taxon>Hexapoda</taxon>
        <taxon>Insecta</taxon>
        <taxon>Pterygota</taxon>
        <taxon>Palaeoptera</taxon>
        <taxon>Ephemeroptera</taxon>
        <taxon>Pisciforma</taxon>
        <taxon>Baetidae</taxon>
        <taxon>Cloeon</taxon>
    </lineage>
</organism>
<dbReference type="GO" id="GO:0052745">
    <property type="term" value="F:inositol phosphate phosphatase activity"/>
    <property type="evidence" value="ECO:0007669"/>
    <property type="project" value="TreeGrafter"/>
</dbReference>
<feature type="disulfide bond" evidence="16">
    <location>
        <begin position="64"/>
        <end position="396"/>
    </location>
</feature>
<dbReference type="PANTHER" id="PTHR20963:SF8">
    <property type="entry name" value="MULTIPLE INOSITOL POLYPHOSPHATE PHOSPHATASE 1"/>
    <property type="match status" value="1"/>
</dbReference>
<evidence type="ECO:0000256" key="1">
    <source>
        <dbReference type="ARBA" id="ARBA00004236"/>
    </source>
</evidence>
<dbReference type="Gene3D" id="3.40.50.1240">
    <property type="entry name" value="Phosphoglycerate mutase-like"/>
    <property type="match status" value="1"/>
</dbReference>
<feature type="disulfide bond" evidence="16">
    <location>
        <begin position="421"/>
        <end position="426"/>
    </location>
</feature>
<evidence type="ECO:0000256" key="14">
    <source>
        <dbReference type="ARBA" id="ARBA00043691"/>
    </source>
</evidence>
<evidence type="ECO:0000256" key="4">
    <source>
        <dbReference type="ARBA" id="ARBA00013040"/>
    </source>
</evidence>
<evidence type="ECO:0000313" key="19">
    <source>
        <dbReference type="Proteomes" id="UP000494165"/>
    </source>
</evidence>
<comment type="catalytic activity">
    <reaction evidence="14">
        <text>1D-myo-inositol hexakisphosphate + H2O = 1D-myo-inositol 1,2,4,5,6-pentakisphosphate + phosphate</text>
        <dbReference type="Rhea" id="RHEA:16989"/>
        <dbReference type="ChEBI" id="CHEBI:15377"/>
        <dbReference type="ChEBI" id="CHEBI:43474"/>
        <dbReference type="ChEBI" id="CHEBI:57798"/>
        <dbReference type="ChEBI" id="CHEBI:58130"/>
        <dbReference type="EC" id="3.1.3.62"/>
    </reaction>
    <physiologicalReaction direction="left-to-right" evidence="14">
        <dbReference type="Rhea" id="RHEA:16990"/>
    </physiologicalReaction>
</comment>
<dbReference type="InterPro" id="IPR016274">
    <property type="entry name" value="Histidine_acid_Pase_euk"/>
</dbReference>
<dbReference type="InterPro" id="IPR029033">
    <property type="entry name" value="His_PPase_superfam"/>
</dbReference>
<comment type="catalytic activity">
    <reaction evidence="12">
        <text>1D-myo-inositol 1,2,5,6-tetrakisphosphate + H2O = 1D-myo-inositol 1,2,6-trisphosphate + phosphate</text>
        <dbReference type="Rhea" id="RHEA:77119"/>
        <dbReference type="ChEBI" id="CHEBI:15377"/>
        <dbReference type="ChEBI" id="CHEBI:43474"/>
        <dbReference type="ChEBI" id="CHEBI:195535"/>
        <dbReference type="ChEBI" id="CHEBI:195537"/>
        <dbReference type="EC" id="3.1.3.62"/>
    </reaction>
    <physiologicalReaction direction="left-to-right" evidence="12">
        <dbReference type="Rhea" id="RHEA:77120"/>
    </physiologicalReaction>
</comment>
<evidence type="ECO:0000256" key="10">
    <source>
        <dbReference type="ARBA" id="ARBA00023180"/>
    </source>
</evidence>
<name>A0A8S1DBV7_9INSE</name>
<comment type="catalytic activity">
    <reaction evidence="13">
        <text>1D-myo-inositol 1,2,4,5,6-pentakisphosphate + H2O = 1D-myo-inositol 1,2,5,6-tetrakisphosphate + phosphate</text>
        <dbReference type="Rhea" id="RHEA:77115"/>
        <dbReference type="ChEBI" id="CHEBI:15377"/>
        <dbReference type="ChEBI" id="CHEBI:43474"/>
        <dbReference type="ChEBI" id="CHEBI:57798"/>
        <dbReference type="ChEBI" id="CHEBI:195535"/>
        <dbReference type="EC" id="3.1.3.62"/>
    </reaction>
    <physiologicalReaction direction="left-to-right" evidence="13">
        <dbReference type="Rhea" id="RHEA:77116"/>
    </physiologicalReaction>
</comment>
<protein>
    <recommendedName>
        <fullName evidence="5">Multiple inositol polyphosphate phosphatase 1</fullName>
        <ecNumber evidence="4">3.1.3.62</ecNumber>
        <ecNumber evidence="3">3.1.3.80</ecNumber>
    </recommendedName>
    <alternativeName>
        <fullName evidence="11">2,3-bisphosphoglycerate 3-phosphatase</fullName>
    </alternativeName>
</protein>
<dbReference type="FunFam" id="3.40.50.1240:FF:000014">
    <property type="entry name" value="Multiple inositol polyphosphate phosphatase 1"/>
    <property type="match status" value="1"/>
</dbReference>
<evidence type="ECO:0000256" key="3">
    <source>
        <dbReference type="ARBA" id="ARBA00012976"/>
    </source>
</evidence>
<dbReference type="GO" id="GO:0034417">
    <property type="term" value="F:bisphosphoglycerate 3-phosphatase activity"/>
    <property type="evidence" value="ECO:0007669"/>
    <property type="project" value="UniProtKB-EC"/>
</dbReference>
<dbReference type="EC" id="3.1.3.80" evidence="3"/>
<keyword evidence="9" id="KW-0472">Membrane</keyword>
<dbReference type="EMBL" id="CADEPI010000174">
    <property type="protein sequence ID" value="CAB3378908.1"/>
    <property type="molecule type" value="Genomic_DNA"/>
</dbReference>
<dbReference type="AlphaFoldDB" id="A0A8S1DBV7"/>
<comment type="caution">
    <text evidence="18">The sequence shown here is derived from an EMBL/GenBank/DDBJ whole genome shotgun (WGS) entry which is preliminary data.</text>
</comment>
<evidence type="ECO:0000256" key="2">
    <source>
        <dbReference type="ARBA" id="ARBA00008422"/>
    </source>
</evidence>
<dbReference type="EC" id="3.1.3.62" evidence="4"/>
<dbReference type="CDD" id="cd07061">
    <property type="entry name" value="HP_HAP_like"/>
    <property type="match status" value="1"/>
</dbReference>
<evidence type="ECO:0000256" key="11">
    <source>
        <dbReference type="ARBA" id="ARBA00031642"/>
    </source>
</evidence>
<reference evidence="18 19" key="1">
    <citation type="submission" date="2020-04" db="EMBL/GenBank/DDBJ databases">
        <authorList>
            <person name="Alioto T."/>
            <person name="Alioto T."/>
            <person name="Gomez Garrido J."/>
        </authorList>
    </citation>
    <scope>NUCLEOTIDE SEQUENCE [LARGE SCALE GENOMIC DNA]</scope>
</reference>
<evidence type="ECO:0000256" key="5">
    <source>
        <dbReference type="ARBA" id="ARBA00018097"/>
    </source>
</evidence>
<comment type="similarity">
    <text evidence="2">Belongs to the histidine acid phosphatase family. MINPP1 subfamily.</text>
</comment>
<accession>A0A8S1DBV7</accession>
<evidence type="ECO:0000256" key="8">
    <source>
        <dbReference type="ARBA" id="ARBA00022801"/>
    </source>
</evidence>
<keyword evidence="6" id="KW-1003">Cell membrane</keyword>
<keyword evidence="16" id="KW-1015">Disulfide bond</keyword>
<evidence type="ECO:0000256" key="12">
    <source>
        <dbReference type="ARBA" id="ARBA00043668"/>
    </source>
</evidence>
<keyword evidence="19" id="KW-1185">Reference proteome</keyword>
<sequence length="476" mass="53636">MWRVVVVVWAVVLGRLAAAATPYVCYASDQDPYLQFGTRTAYEFSAGRTAGPAGQSDVRGIPGCKPLMVWMVARHGARNPNGAEADRLRQITKLRDEINRNYEERNSKLCPTDAQNLQQWQFTFNSAEEDGISQQGREDMNLMGKRVRTKFEELFSAQEYSEQSYVFKHTNTQRAKISAESFAEGLFPSTQVRFQTNGNNDTLLKSYQNCLAWEGLVDGNPETLKPMEKFLGLPEFNRMVYEVSQRLGFRYNLTQDTILYAYDICRYEKANNIKIVSPWCALFTPDDLKLIEYAEDLRFYHNTGYGNSINSRIGCPLVKDMMYRFRNVANGVEDQPSGVFYFTHLTSVMTLLARLGVANDQPAPSYNNYASQTRRQWKTSALAPFGSNLMAVFFNCTGSSGSVEQKVVFYLQESVLPLPGCDAGLCTWDFVREQFMPLADECNVNRTCAGKDAAAHATLSIAALIISLVATLVSRF</sequence>
<keyword evidence="7 17" id="KW-0732">Signal</keyword>
<evidence type="ECO:0000313" key="18">
    <source>
        <dbReference type="EMBL" id="CAB3378908.1"/>
    </source>
</evidence>
<dbReference type="Pfam" id="PF00328">
    <property type="entry name" value="His_Phos_2"/>
    <property type="match status" value="1"/>
</dbReference>
<keyword evidence="8" id="KW-0378">Hydrolase</keyword>
<evidence type="ECO:0000256" key="6">
    <source>
        <dbReference type="ARBA" id="ARBA00022475"/>
    </source>
</evidence>
<comment type="catalytic activity">
    <reaction evidence="15">
        <text>(2R)-2,3-bisphosphoglycerate + H2O = (2R)-2-phosphoglycerate + phosphate</text>
        <dbReference type="Rhea" id="RHEA:27381"/>
        <dbReference type="ChEBI" id="CHEBI:15377"/>
        <dbReference type="ChEBI" id="CHEBI:43474"/>
        <dbReference type="ChEBI" id="CHEBI:58248"/>
        <dbReference type="ChEBI" id="CHEBI:58289"/>
        <dbReference type="EC" id="3.1.3.80"/>
    </reaction>
    <physiologicalReaction direction="left-to-right" evidence="15">
        <dbReference type="Rhea" id="RHEA:27382"/>
    </physiologicalReaction>
</comment>
<dbReference type="SUPFAM" id="SSF53254">
    <property type="entry name" value="Phosphoglycerate mutase-like"/>
    <property type="match status" value="1"/>
</dbReference>
<dbReference type="GO" id="GO:0003993">
    <property type="term" value="F:acid phosphatase activity"/>
    <property type="evidence" value="ECO:0007669"/>
    <property type="project" value="TreeGrafter"/>
</dbReference>